<dbReference type="PANTHER" id="PTHR47326">
    <property type="entry name" value="TRANSPOSABLE ELEMENT TC3 TRANSPOSASE-LIKE PROTEIN"/>
    <property type="match status" value="1"/>
</dbReference>
<gene>
    <name evidence="1" type="ORF">ACAOBT_LOCUS8312</name>
</gene>
<dbReference type="AlphaFoldDB" id="A0A9P0K7E9"/>
<evidence type="ECO:0000313" key="2">
    <source>
        <dbReference type="Proteomes" id="UP001152888"/>
    </source>
</evidence>
<evidence type="ECO:0000313" key="1">
    <source>
        <dbReference type="EMBL" id="CAH1969213.1"/>
    </source>
</evidence>
<dbReference type="EMBL" id="CAKOFQ010006763">
    <property type="protein sequence ID" value="CAH1969213.1"/>
    <property type="molecule type" value="Genomic_DNA"/>
</dbReference>
<comment type="caution">
    <text evidence="1">The sequence shown here is derived from an EMBL/GenBank/DDBJ whole genome shotgun (WGS) entry which is preliminary data.</text>
</comment>
<dbReference type="OrthoDB" id="5588096at2759"/>
<organism evidence="1 2">
    <name type="scientific">Acanthoscelides obtectus</name>
    <name type="common">Bean weevil</name>
    <name type="synonym">Bruchus obtectus</name>
    <dbReference type="NCBI Taxonomy" id="200917"/>
    <lineage>
        <taxon>Eukaryota</taxon>
        <taxon>Metazoa</taxon>
        <taxon>Ecdysozoa</taxon>
        <taxon>Arthropoda</taxon>
        <taxon>Hexapoda</taxon>
        <taxon>Insecta</taxon>
        <taxon>Pterygota</taxon>
        <taxon>Neoptera</taxon>
        <taxon>Endopterygota</taxon>
        <taxon>Coleoptera</taxon>
        <taxon>Polyphaga</taxon>
        <taxon>Cucujiformia</taxon>
        <taxon>Chrysomeloidea</taxon>
        <taxon>Chrysomelidae</taxon>
        <taxon>Bruchinae</taxon>
        <taxon>Bruchini</taxon>
        <taxon>Acanthoscelides</taxon>
    </lineage>
</organism>
<proteinExistence type="predicted"/>
<dbReference type="Proteomes" id="UP001152888">
    <property type="component" value="Unassembled WGS sequence"/>
</dbReference>
<sequence>MPIIFDGQLTAERYLQLLNNEINGFIEDLLLANQVDNYFQKVGSPPHNSHVAREHLNETFPEKCIGTNAPVQ</sequence>
<keyword evidence="2" id="KW-1185">Reference proteome</keyword>
<name>A0A9P0K7E9_ACAOB</name>
<protein>
    <submittedName>
        <fullName evidence="1">Uncharacterized protein</fullName>
    </submittedName>
</protein>
<dbReference type="PANTHER" id="PTHR47326:SF1">
    <property type="entry name" value="HTH PSQ-TYPE DOMAIN-CONTAINING PROTEIN"/>
    <property type="match status" value="1"/>
</dbReference>
<reference evidence="1" key="1">
    <citation type="submission" date="2022-03" db="EMBL/GenBank/DDBJ databases">
        <authorList>
            <person name="Sayadi A."/>
        </authorList>
    </citation>
    <scope>NUCLEOTIDE SEQUENCE</scope>
</reference>
<accession>A0A9P0K7E9</accession>